<proteinExistence type="predicted"/>
<reference evidence="1 2" key="1">
    <citation type="journal article" date="2015" name="Proc. Natl. Acad. Sci. U.S.A.">
        <title>The resurrection genome of Boea hygrometrica: A blueprint for survival of dehydration.</title>
        <authorList>
            <person name="Xiao L."/>
            <person name="Yang G."/>
            <person name="Zhang L."/>
            <person name="Yang X."/>
            <person name="Zhao S."/>
            <person name="Ji Z."/>
            <person name="Zhou Q."/>
            <person name="Hu M."/>
            <person name="Wang Y."/>
            <person name="Chen M."/>
            <person name="Xu Y."/>
            <person name="Jin H."/>
            <person name="Xiao X."/>
            <person name="Hu G."/>
            <person name="Bao F."/>
            <person name="Hu Y."/>
            <person name="Wan P."/>
            <person name="Li L."/>
            <person name="Deng X."/>
            <person name="Kuang T."/>
            <person name="Xiang C."/>
            <person name="Zhu J.K."/>
            <person name="Oliver M.J."/>
            <person name="He Y."/>
        </authorList>
    </citation>
    <scope>NUCLEOTIDE SEQUENCE [LARGE SCALE GENOMIC DNA]</scope>
    <source>
        <strain evidence="2">cv. XS01</strain>
    </source>
</reference>
<dbReference type="Proteomes" id="UP000250235">
    <property type="component" value="Unassembled WGS sequence"/>
</dbReference>
<sequence length="265" mass="29480">MGSNPSMESNRKTANGKQHIICHSMHEQLSRYRGLQPMAGIQNLKADQEQIQLNNSGHGVCEYMGATHSSQHTAPDAKHSSTRCCPTHEMLELPTPLIVANRCQQGDKVCGSYPLVLNRHPGHIQQCKAHTAASIITHAQSKAVKQAHIRTSSLLSYNYNKSVPRNTDLTPAKPNTDTSSETVAQKLTNWELRAQPSLFYPSNTTEGSKRSTRLEKEDVFAHLSNFTQASKSNTKRSVLARGVQHYHSYFDRSYLSSAIGEDKVR</sequence>
<name>A0A2Z7D7T5_9LAMI</name>
<evidence type="ECO:0000313" key="1">
    <source>
        <dbReference type="EMBL" id="KZV53146.1"/>
    </source>
</evidence>
<keyword evidence="2" id="KW-1185">Reference proteome</keyword>
<dbReference type="EMBL" id="KQ990531">
    <property type="protein sequence ID" value="KZV53146.1"/>
    <property type="molecule type" value="Genomic_DNA"/>
</dbReference>
<dbReference type="AlphaFoldDB" id="A0A2Z7D7T5"/>
<organism evidence="1 2">
    <name type="scientific">Dorcoceras hygrometricum</name>
    <dbReference type="NCBI Taxonomy" id="472368"/>
    <lineage>
        <taxon>Eukaryota</taxon>
        <taxon>Viridiplantae</taxon>
        <taxon>Streptophyta</taxon>
        <taxon>Embryophyta</taxon>
        <taxon>Tracheophyta</taxon>
        <taxon>Spermatophyta</taxon>
        <taxon>Magnoliopsida</taxon>
        <taxon>eudicotyledons</taxon>
        <taxon>Gunneridae</taxon>
        <taxon>Pentapetalae</taxon>
        <taxon>asterids</taxon>
        <taxon>lamiids</taxon>
        <taxon>Lamiales</taxon>
        <taxon>Gesneriaceae</taxon>
        <taxon>Didymocarpoideae</taxon>
        <taxon>Trichosporeae</taxon>
        <taxon>Loxocarpinae</taxon>
        <taxon>Dorcoceras</taxon>
    </lineage>
</organism>
<accession>A0A2Z7D7T5</accession>
<evidence type="ECO:0000313" key="2">
    <source>
        <dbReference type="Proteomes" id="UP000250235"/>
    </source>
</evidence>
<gene>
    <name evidence="1" type="ORF">F511_16481</name>
</gene>
<protein>
    <submittedName>
        <fullName evidence="1">Uncharacterized protein</fullName>
    </submittedName>
</protein>